<dbReference type="STRING" id="429701.A0A2G9HD93"/>
<evidence type="ECO:0000256" key="3">
    <source>
        <dbReference type="ARBA" id="ARBA00010418"/>
    </source>
</evidence>
<dbReference type="CDD" id="cd10317">
    <property type="entry name" value="RGL4_C"/>
    <property type="match status" value="1"/>
</dbReference>
<dbReference type="Gene3D" id="2.60.120.260">
    <property type="entry name" value="Galactose-binding domain-like"/>
    <property type="match status" value="1"/>
</dbReference>
<dbReference type="InterPro" id="IPR029411">
    <property type="entry name" value="RG-lyase_III"/>
</dbReference>
<accession>A0A2G9HD93</accession>
<dbReference type="CDD" id="cd10320">
    <property type="entry name" value="RGL4_N"/>
    <property type="match status" value="1"/>
</dbReference>
<evidence type="ECO:0000256" key="5">
    <source>
        <dbReference type="ARBA" id="ARBA00022525"/>
    </source>
</evidence>
<evidence type="ECO:0000256" key="4">
    <source>
        <dbReference type="ARBA" id="ARBA00012437"/>
    </source>
</evidence>
<comment type="subcellular location">
    <subcellularLocation>
        <location evidence="2">Secreted</location>
    </subcellularLocation>
</comment>
<feature type="domain" description="Rhamnogalacturonan lyase" evidence="8">
    <location>
        <begin position="488"/>
        <end position="676"/>
    </location>
</feature>
<evidence type="ECO:0000259" key="8">
    <source>
        <dbReference type="Pfam" id="PF14683"/>
    </source>
</evidence>
<evidence type="ECO:0000256" key="7">
    <source>
        <dbReference type="ARBA" id="ARBA00023239"/>
    </source>
</evidence>
<evidence type="ECO:0000313" key="10">
    <source>
        <dbReference type="EMBL" id="PIN15260.1"/>
    </source>
</evidence>
<comment type="caution">
    <text evidence="10">The sequence shown here is derived from an EMBL/GenBank/DDBJ whole genome shotgun (WGS) entry which is preliminary data.</text>
</comment>
<dbReference type="Gene3D" id="2.60.40.1120">
    <property type="entry name" value="Carboxypeptidase-like, regulatory domain"/>
    <property type="match status" value="1"/>
</dbReference>
<dbReference type="EMBL" id="NKXS01002114">
    <property type="protein sequence ID" value="PIN15260.1"/>
    <property type="molecule type" value="Genomic_DNA"/>
</dbReference>
<protein>
    <recommendedName>
        <fullName evidence="4">rhamnogalacturonan endolyase</fullName>
        <ecNumber evidence="4">4.2.2.23</ecNumber>
    </recommendedName>
</protein>
<dbReference type="SUPFAM" id="SSF49452">
    <property type="entry name" value="Starch-binding domain-like"/>
    <property type="match status" value="1"/>
</dbReference>
<sequence>MGRGRRWNCFISWSVGVVLQLLFLFVNSQSLHRRTLPKNNIKADLPSPGVQLLQSNQQVVMSNGIVNITLTVPGGAITSISYNGSENLLETQDTKQGDRGYAYMYMHWDVVWNTPGGKGVTDNLEGTSYKVIMQNENQTEISFTRTWTVGSTIVPLNIDKRFVMLRGSPGFYSYAVLERLKGWPAYHIPEGRIVFKLQENIFHYMAIDDERQRFMPMPEDRITGQVLDYPEAVLLTNPTNPDFHGEVDDKYFYSCDDKDNKVHGWVGSDPTVGFWMITPSDEFRTGGPIKQDLTSHVGPIVLSMFISRHYAGEDLAVKFETDEYWKKVFGPVFIYINSNAAAKTNPSVLWKDAKQRMEKEAASWPYSFPLSEDFVKSNQRGTVSGQLLIRDWFVSEKAVPRESAYVGLAAPGEAGSWQFENKGYQFWTQTDSNGNFLIRNVIPGTYSLFAWVPGIIGDYKHAHDITITPRSNVEEKNMVFEAPRKAATLWEIGIPDRSAAEFFIPDPNPTFKIHPYGNNPIQKFRQYGLWTRYKDLYPDKDLVFTIGASNYSRDWFFAHVTRNVGNNKYVATTWQILFNLRTVDKGANYTLQLALASANNAELQVRINGPQSAPHFTTGLIGMDNALARHGIRGLYRFYSIDIGGSQLVVGNNTIFLKQARNEGPFREVMYDYIRLEGPA</sequence>
<comment type="catalytic activity">
    <reaction evidence="1">
        <text>Endotype eliminative cleavage of L-alpha-rhamnopyranosyl-(1-&gt;4)-alpha-D-galactopyranosyluronic acid bonds of rhamnogalacturonan I domains in ramified hairy regions of pectin leaving L-rhamnopyranose at the reducing end and 4-deoxy-4,5-unsaturated D-galactopyranosyluronic acid at the non-reducing end.</text>
        <dbReference type="EC" id="4.2.2.23"/>
    </reaction>
</comment>
<dbReference type="Pfam" id="PF14686">
    <property type="entry name" value="fn3_3"/>
    <property type="match status" value="1"/>
</dbReference>
<dbReference type="SUPFAM" id="SSF49785">
    <property type="entry name" value="Galactose-binding domain-like"/>
    <property type="match status" value="1"/>
</dbReference>
<dbReference type="GO" id="GO:0005576">
    <property type="term" value="C:extracellular region"/>
    <property type="evidence" value="ECO:0007669"/>
    <property type="project" value="UniProtKB-SubCell"/>
</dbReference>
<dbReference type="InterPro" id="IPR013784">
    <property type="entry name" value="Carb-bd-like_fold"/>
</dbReference>
<dbReference type="InterPro" id="IPR029413">
    <property type="entry name" value="RG-lyase_II"/>
</dbReference>
<dbReference type="Pfam" id="PF06045">
    <property type="entry name" value="Rhamnogal_lyase"/>
    <property type="match status" value="1"/>
</dbReference>
<gene>
    <name evidence="10" type="ORF">CDL12_12099</name>
</gene>
<comment type="similarity">
    <text evidence="3">Belongs to the polysaccharide lyase 4 family.</text>
</comment>
<evidence type="ECO:0000256" key="2">
    <source>
        <dbReference type="ARBA" id="ARBA00004613"/>
    </source>
</evidence>
<dbReference type="InterPro" id="IPR010325">
    <property type="entry name" value="Rhamnogal_lyase"/>
</dbReference>
<dbReference type="CDD" id="cd10316">
    <property type="entry name" value="RGL4_M"/>
    <property type="match status" value="1"/>
</dbReference>
<dbReference type="InterPro" id="IPR014718">
    <property type="entry name" value="GH-type_carb-bd"/>
</dbReference>
<name>A0A2G9HD93_9LAMI</name>
<feature type="domain" description="Rhamnogalacturonan lyase" evidence="9">
    <location>
        <begin position="403"/>
        <end position="472"/>
    </location>
</feature>
<dbReference type="InterPro" id="IPR008979">
    <property type="entry name" value="Galactose-bd-like_sf"/>
</dbReference>
<dbReference type="Gene3D" id="2.70.98.10">
    <property type="match status" value="1"/>
</dbReference>
<keyword evidence="5" id="KW-0964">Secreted</keyword>
<dbReference type="PANTHER" id="PTHR32018:SF50">
    <property type="entry name" value="RHAMNOGALACTURONAN ENDOLYASE"/>
    <property type="match status" value="1"/>
</dbReference>
<evidence type="ECO:0000259" key="9">
    <source>
        <dbReference type="Pfam" id="PF14686"/>
    </source>
</evidence>
<dbReference type="FunFam" id="2.60.40.1120:FF:000033">
    <property type="entry name" value="Rhamnogalacturonate lyase B"/>
    <property type="match status" value="1"/>
</dbReference>
<dbReference type="InterPro" id="IPR051850">
    <property type="entry name" value="Polysacch_Lyase_4"/>
</dbReference>
<dbReference type="GO" id="GO:0005975">
    <property type="term" value="P:carbohydrate metabolic process"/>
    <property type="evidence" value="ECO:0007669"/>
    <property type="project" value="InterPro"/>
</dbReference>
<keyword evidence="11" id="KW-1185">Reference proteome</keyword>
<dbReference type="EC" id="4.2.2.23" evidence="4"/>
<evidence type="ECO:0000313" key="11">
    <source>
        <dbReference type="Proteomes" id="UP000231279"/>
    </source>
</evidence>
<dbReference type="OrthoDB" id="2130367at2759"/>
<dbReference type="AlphaFoldDB" id="A0A2G9HD93"/>
<keyword evidence="7 10" id="KW-0456">Lyase</keyword>
<dbReference type="GO" id="GO:0030246">
    <property type="term" value="F:carbohydrate binding"/>
    <property type="evidence" value="ECO:0007669"/>
    <property type="project" value="InterPro"/>
</dbReference>
<organism evidence="10 11">
    <name type="scientific">Handroanthus impetiginosus</name>
    <dbReference type="NCBI Taxonomy" id="429701"/>
    <lineage>
        <taxon>Eukaryota</taxon>
        <taxon>Viridiplantae</taxon>
        <taxon>Streptophyta</taxon>
        <taxon>Embryophyta</taxon>
        <taxon>Tracheophyta</taxon>
        <taxon>Spermatophyta</taxon>
        <taxon>Magnoliopsida</taxon>
        <taxon>eudicotyledons</taxon>
        <taxon>Gunneridae</taxon>
        <taxon>Pentapetalae</taxon>
        <taxon>asterids</taxon>
        <taxon>lamiids</taxon>
        <taxon>Lamiales</taxon>
        <taxon>Bignoniaceae</taxon>
        <taxon>Crescentiina</taxon>
        <taxon>Tabebuia alliance</taxon>
        <taxon>Handroanthus</taxon>
    </lineage>
</organism>
<reference evidence="11" key="1">
    <citation type="journal article" date="2018" name="Gigascience">
        <title>Genome assembly of the Pink Ipe (Handroanthus impetiginosus, Bignoniaceae), a highly valued, ecologically keystone Neotropical timber forest tree.</title>
        <authorList>
            <person name="Silva-Junior O.B."/>
            <person name="Grattapaglia D."/>
            <person name="Novaes E."/>
            <person name="Collevatti R.G."/>
        </authorList>
    </citation>
    <scope>NUCLEOTIDE SEQUENCE [LARGE SCALE GENOMIC DNA]</scope>
    <source>
        <strain evidence="11">cv. UFG-1</strain>
    </source>
</reference>
<dbReference type="PANTHER" id="PTHR32018">
    <property type="entry name" value="RHAMNOGALACTURONATE LYASE FAMILY PROTEIN"/>
    <property type="match status" value="1"/>
</dbReference>
<keyword evidence="6" id="KW-0732">Signal</keyword>
<dbReference type="GO" id="GO:0102210">
    <property type="term" value="F:rhamnogalacturonan endolyase activity"/>
    <property type="evidence" value="ECO:0007669"/>
    <property type="project" value="UniProtKB-EC"/>
</dbReference>
<dbReference type="InterPro" id="IPR011013">
    <property type="entry name" value="Gal_mutarotase_sf_dom"/>
</dbReference>
<evidence type="ECO:0000256" key="6">
    <source>
        <dbReference type="ARBA" id="ARBA00022729"/>
    </source>
</evidence>
<dbReference type="Proteomes" id="UP000231279">
    <property type="component" value="Unassembled WGS sequence"/>
</dbReference>
<dbReference type="SUPFAM" id="SSF74650">
    <property type="entry name" value="Galactose mutarotase-like"/>
    <property type="match status" value="1"/>
</dbReference>
<dbReference type="Pfam" id="PF14683">
    <property type="entry name" value="CBM-like"/>
    <property type="match status" value="1"/>
</dbReference>
<evidence type="ECO:0000256" key="1">
    <source>
        <dbReference type="ARBA" id="ARBA00001324"/>
    </source>
</evidence>
<proteinExistence type="inferred from homology"/>